<accession>A0A498HUA3</accession>
<keyword evidence="1" id="KW-0812">Transmembrane</keyword>
<keyword evidence="4" id="KW-1185">Reference proteome</keyword>
<dbReference type="AlphaFoldDB" id="A0A498HUA3"/>
<keyword evidence="1" id="KW-1133">Transmembrane helix</keyword>
<feature type="domain" description="HAT C-terminal dimerisation" evidence="2">
    <location>
        <begin position="17"/>
        <end position="73"/>
    </location>
</feature>
<proteinExistence type="predicted"/>
<evidence type="ECO:0000256" key="1">
    <source>
        <dbReference type="SAM" id="Phobius"/>
    </source>
</evidence>
<dbReference type="PANTHER" id="PTHR11697">
    <property type="entry name" value="GENERAL TRANSCRIPTION FACTOR 2-RELATED ZINC FINGER PROTEIN"/>
    <property type="match status" value="1"/>
</dbReference>
<dbReference type="InterPro" id="IPR008906">
    <property type="entry name" value="HATC_C_dom"/>
</dbReference>
<name>A0A498HUA3_MALDO</name>
<dbReference type="GO" id="GO:0046983">
    <property type="term" value="F:protein dimerization activity"/>
    <property type="evidence" value="ECO:0007669"/>
    <property type="project" value="InterPro"/>
</dbReference>
<dbReference type="PANTHER" id="PTHR11697:SF230">
    <property type="entry name" value="ZINC FINGER, MYM DOMAIN CONTAINING 1"/>
    <property type="match status" value="1"/>
</dbReference>
<dbReference type="EMBL" id="RDQH01000341">
    <property type="protein sequence ID" value="RXH73165.1"/>
    <property type="molecule type" value="Genomic_DNA"/>
</dbReference>
<sequence length="104" mass="12206">MTGYKTLPFWMGLAEVKRDKHYSLVYLLVKLALILIVATASVERVFSVRKIMKIPHRNKMGDQWLNDSLVVYIDKDVFDSIDNTVVIRRFQNMRTCRGQLQMKV</sequence>
<dbReference type="STRING" id="3750.A0A498HUA3"/>
<feature type="transmembrane region" description="Helical" evidence="1">
    <location>
        <begin position="24"/>
        <end position="46"/>
    </location>
</feature>
<gene>
    <name evidence="3" type="ORF">DVH24_012849</name>
</gene>
<dbReference type="Pfam" id="PF05699">
    <property type="entry name" value="Dimer_Tnp_hAT"/>
    <property type="match status" value="1"/>
</dbReference>
<dbReference type="Proteomes" id="UP000290289">
    <property type="component" value="Chromosome 15"/>
</dbReference>
<protein>
    <recommendedName>
        <fullName evidence="2">HAT C-terminal dimerisation domain-containing protein</fullName>
    </recommendedName>
</protein>
<evidence type="ECO:0000259" key="2">
    <source>
        <dbReference type="Pfam" id="PF05699"/>
    </source>
</evidence>
<keyword evidence="1" id="KW-0472">Membrane</keyword>
<dbReference type="InterPro" id="IPR055298">
    <property type="entry name" value="AtLOH3-like"/>
</dbReference>
<evidence type="ECO:0000313" key="3">
    <source>
        <dbReference type="EMBL" id="RXH73165.1"/>
    </source>
</evidence>
<reference evidence="3 4" key="1">
    <citation type="submission" date="2018-10" db="EMBL/GenBank/DDBJ databases">
        <title>A high-quality apple genome assembly.</title>
        <authorList>
            <person name="Hu J."/>
        </authorList>
    </citation>
    <scope>NUCLEOTIDE SEQUENCE [LARGE SCALE GENOMIC DNA]</scope>
    <source>
        <strain evidence="4">cv. HFTH1</strain>
        <tissue evidence="3">Young leaf</tissue>
    </source>
</reference>
<evidence type="ECO:0000313" key="4">
    <source>
        <dbReference type="Proteomes" id="UP000290289"/>
    </source>
</evidence>
<comment type="caution">
    <text evidence="3">The sequence shown here is derived from an EMBL/GenBank/DDBJ whole genome shotgun (WGS) entry which is preliminary data.</text>
</comment>
<organism evidence="3 4">
    <name type="scientific">Malus domestica</name>
    <name type="common">Apple</name>
    <name type="synonym">Pyrus malus</name>
    <dbReference type="NCBI Taxonomy" id="3750"/>
    <lineage>
        <taxon>Eukaryota</taxon>
        <taxon>Viridiplantae</taxon>
        <taxon>Streptophyta</taxon>
        <taxon>Embryophyta</taxon>
        <taxon>Tracheophyta</taxon>
        <taxon>Spermatophyta</taxon>
        <taxon>Magnoliopsida</taxon>
        <taxon>eudicotyledons</taxon>
        <taxon>Gunneridae</taxon>
        <taxon>Pentapetalae</taxon>
        <taxon>rosids</taxon>
        <taxon>fabids</taxon>
        <taxon>Rosales</taxon>
        <taxon>Rosaceae</taxon>
        <taxon>Amygdaloideae</taxon>
        <taxon>Maleae</taxon>
        <taxon>Malus</taxon>
    </lineage>
</organism>